<comment type="caution">
    <text evidence="3">The sequence shown here is derived from an EMBL/GenBank/DDBJ whole genome shotgun (WGS) entry which is preliminary data.</text>
</comment>
<dbReference type="Proteomes" id="UP000434052">
    <property type="component" value="Unassembled WGS sequence"/>
</dbReference>
<evidence type="ECO:0000256" key="1">
    <source>
        <dbReference type="SAM" id="MobiDB-lite"/>
    </source>
</evidence>
<protein>
    <recommendedName>
        <fullName evidence="2">FlgO domain-containing protein</fullName>
    </recommendedName>
</protein>
<dbReference type="AlphaFoldDB" id="A0A6P1ZD67"/>
<organism evidence="3 4">
    <name type="scientific">Oceanidesulfovibrio marinus</name>
    <dbReference type="NCBI Taxonomy" id="370038"/>
    <lineage>
        <taxon>Bacteria</taxon>
        <taxon>Pseudomonadati</taxon>
        <taxon>Thermodesulfobacteriota</taxon>
        <taxon>Desulfovibrionia</taxon>
        <taxon>Desulfovibrionales</taxon>
        <taxon>Desulfovibrionaceae</taxon>
        <taxon>Oceanidesulfovibrio</taxon>
    </lineage>
</organism>
<evidence type="ECO:0000313" key="4">
    <source>
        <dbReference type="Proteomes" id="UP000434052"/>
    </source>
</evidence>
<dbReference type="InterPro" id="IPR041215">
    <property type="entry name" value="FlgO_dom"/>
</dbReference>
<proteinExistence type="predicted"/>
<dbReference type="EMBL" id="QMIF01000386">
    <property type="protein sequence ID" value="TVM23003.1"/>
    <property type="molecule type" value="Genomic_DNA"/>
</dbReference>
<feature type="non-terminal residue" evidence="3">
    <location>
        <position position="1"/>
    </location>
</feature>
<feature type="compositionally biased region" description="Basic and acidic residues" evidence="1">
    <location>
        <begin position="8"/>
        <end position="19"/>
    </location>
</feature>
<feature type="region of interest" description="Disordered" evidence="1">
    <location>
        <begin position="1"/>
        <end position="36"/>
    </location>
</feature>
<gene>
    <name evidence="3" type="ORF">DQK91_23710</name>
</gene>
<sequence length="71" mass="7759">QDMGAGLQRRDQALAEDRNQQMAEKLGQSALGNNGPTIVVTTPVNLKHLETASTLSRMLAEEMDMQFTKNG</sequence>
<dbReference type="Pfam" id="PF17680">
    <property type="entry name" value="FlgO"/>
    <property type="match status" value="1"/>
</dbReference>
<name>A0A6P1ZD67_9BACT</name>
<accession>A0A6P1ZD67</accession>
<feature type="domain" description="FlgO" evidence="2">
    <location>
        <begin position="21"/>
        <end position="71"/>
    </location>
</feature>
<evidence type="ECO:0000313" key="3">
    <source>
        <dbReference type="EMBL" id="TVM23003.1"/>
    </source>
</evidence>
<reference evidence="3 4" key="1">
    <citation type="submission" date="2018-06" db="EMBL/GenBank/DDBJ databases">
        <title>Complete genome of Desulfovibrio marinus P48SEP.</title>
        <authorList>
            <person name="Crispim J.S."/>
            <person name="Vidigal P.M.P."/>
            <person name="Silva L.C.F."/>
            <person name="Araujo L.C."/>
            <person name="Laguardia C.N."/>
            <person name="Dias R.S."/>
            <person name="Sousa M.P."/>
            <person name="Paula S.O."/>
            <person name="Silva C."/>
        </authorList>
    </citation>
    <scope>NUCLEOTIDE SEQUENCE [LARGE SCALE GENOMIC DNA]</scope>
    <source>
        <strain evidence="3 4">P48SEP</strain>
    </source>
</reference>
<evidence type="ECO:0000259" key="2">
    <source>
        <dbReference type="Pfam" id="PF17680"/>
    </source>
</evidence>